<evidence type="ECO:0000256" key="6">
    <source>
        <dbReference type="SAM" id="Phobius"/>
    </source>
</evidence>
<keyword evidence="4" id="KW-0572">Peptidoglycan-anchor</keyword>
<evidence type="ECO:0000256" key="3">
    <source>
        <dbReference type="ARBA" id="ARBA00022729"/>
    </source>
</evidence>
<comment type="caution">
    <text evidence="9">The sequence shown here is derived from an EMBL/GenBank/DDBJ whole genome shotgun (WGS) entry which is preliminary data.</text>
</comment>
<dbReference type="RefSeq" id="WP_209679993.1">
    <property type="nucleotide sequence ID" value="NZ_JAGIOI010000001.1"/>
</dbReference>
<feature type="domain" description="Gram-positive cocci surface proteins LPxTG" evidence="8">
    <location>
        <begin position="486"/>
        <end position="521"/>
    </location>
</feature>
<protein>
    <submittedName>
        <fullName evidence="9">Choice-of-anchor A domain-containing protein</fullName>
    </submittedName>
</protein>
<feature type="region of interest" description="Disordered" evidence="5">
    <location>
        <begin position="447"/>
        <end position="477"/>
    </location>
</feature>
<dbReference type="InterPro" id="IPR019931">
    <property type="entry name" value="LPXTG_anchor"/>
</dbReference>
<evidence type="ECO:0000256" key="2">
    <source>
        <dbReference type="ARBA" id="ARBA00022525"/>
    </source>
</evidence>
<keyword evidence="10" id="KW-1185">Reference proteome</keyword>
<dbReference type="InterPro" id="IPR026588">
    <property type="entry name" value="Choice_anch_A"/>
</dbReference>
<reference evidence="9 10" key="1">
    <citation type="submission" date="2021-03" db="EMBL/GenBank/DDBJ databases">
        <title>Sequencing the genomes of 1000 actinobacteria strains.</title>
        <authorList>
            <person name="Klenk H.-P."/>
        </authorList>
    </citation>
    <scope>NUCLEOTIDE SEQUENCE [LARGE SCALE GENOMIC DNA]</scope>
    <source>
        <strain evidence="9 10">DSM 16005</strain>
    </source>
</reference>
<keyword evidence="6" id="KW-1133">Transmembrane helix</keyword>
<gene>
    <name evidence="9" type="ORF">JOF48_001866</name>
</gene>
<keyword evidence="3 7" id="KW-0732">Signal</keyword>
<accession>A0ABS4YX93</accession>
<dbReference type="PROSITE" id="PS50847">
    <property type="entry name" value="GRAM_POS_ANCHORING"/>
    <property type="match status" value="1"/>
</dbReference>
<feature type="chain" id="PRO_5045717743" evidence="7">
    <location>
        <begin position="39"/>
        <end position="521"/>
    </location>
</feature>
<dbReference type="Pfam" id="PF20597">
    <property type="entry name" value="pAdhesive_15"/>
    <property type="match status" value="1"/>
</dbReference>
<feature type="compositionally biased region" description="Low complexity" evidence="5">
    <location>
        <begin position="453"/>
        <end position="475"/>
    </location>
</feature>
<keyword evidence="1" id="KW-0134">Cell wall</keyword>
<dbReference type="PANTHER" id="PTHR10068:SF14">
    <property type="entry name" value="CELL WALL ADHESIN EAP1"/>
    <property type="match status" value="1"/>
</dbReference>
<feature type="transmembrane region" description="Helical" evidence="6">
    <location>
        <begin position="497"/>
        <end position="517"/>
    </location>
</feature>
<feature type="signal peptide" evidence="7">
    <location>
        <begin position="1"/>
        <end position="38"/>
    </location>
</feature>
<evidence type="ECO:0000313" key="9">
    <source>
        <dbReference type="EMBL" id="MBP2413067.1"/>
    </source>
</evidence>
<dbReference type="EMBL" id="JAGIOI010000001">
    <property type="protein sequence ID" value="MBP2413067.1"/>
    <property type="molecule type" value="Genomic_DNA"/>
</dbReference>
<dbReference type="Proteomes" id="UP000711614">
    <property type="component" value="Unassembled WGS sequence"/>
</dbReference>
<keyword evidence="6" id="KW-0812">Transmembrane</keyword>
<dbReference type="NCBIfam" id="TIGR04215">
    <property type="entry name" value="choice_anch_A"/>
    <property type="match status" value="1"/>
</dbReference>
<evidence type="ECO:0000259" key="8">
    <source>
        <dbReference type="PROSITE" id="PS50847"/>
    </source>
</evidence>
<evidence type="ECO:0000313" key="10">
    <source>
        <dbReference type="Proteomes" id="UP000711614"/>
    </source>
</evidence>
<evidence type="ECO:0000256" key="7">
    <source>
        <dbReference type="SAM" id="SignalP"/>
    </source>
</evidence>
<evidence type="ECO:0000256" key="4">
    <source>
        <dbReference type="ARBA" id="ARBA00023088"/>
    </source>
</evidence>
<proteinExistence type="predicted"/>
<evidence type="ECO:0000256" key="5">
    <source>
        <dbReference type="SAM" id="MobiDB-lite"/>
    </source>
</evidence>
<name>A0ABS4YX93_9MICC</name>
<evidence type="ECO:0000256" key="1">
    <source>
        <dbReference type="ARBA" id="ARBA00022512"/>
    </source>
</evidence>
<dbReference type="PANTHER" id="PTHR10068">
    <property type="entry name" value="BONE MARROW PROTEOGLYCAN"/>
    <property type="match status" value="1"/>
</dbReference>
<keyword evidence="2" id="KW-0964">Secreted</keyword>
<keyword evidence="6" id="KW-0472">Membrane</keyword>
<organism evidence="9 10">
    <name type="scientific">Arthrobacter stackebrandtii</name>
    <dbReference type="NCBI Taxonomy" id="272161"/>
    <lineage>
        <taxon>Bacteria</taxon>
        <taxon>Bacillati</taxon>
        <taxon>Actinomycetota</taxon>
        <taxon>Actinomycetes</taxon>
        <taxon>Micrococcales</taxon>
        <taxon>Micrococcaceae</taxon>
        <taxon>Arthrobacter</taxon>
    </lineage>
</organism>
<sequence length="521" mass="52333">MTNRISRRPGKGSVIAASALTAALTLGSFLALVPAANAEGGFTCIEEMPGLGNGDFAGFDNNTSVFVGGNFSVAEMAAEAEGLLVVMGDAEFAKAERGNYNVGIVGVGSQIVPTPGSDMLLVGGSVSSNGTVIDVGNPKAQLISEGSPAGGAVRIGGSNNAGDKLSTNGGTLTVPDATAVAGYAGFSALLKARSEQYSGLEDTGTVEVESWGEAVLTGDGVSSTQVFTVDEGFLGSEQKDSALQFKDVPADARIVVNVKGEPAGLFLNTLLNEAGLPVLPNAGTPDGAYFGSIASRLVWNFADAKNVAIGGTAQVPGSILVPTAGGTTEISAPGTNGRILVAGNLVHSGTGTEMHAYPLMGDEDFGCSGKPAEKPEVPLTPLVPVEPVVPGEKPEVPLTPLVPVEPVVPGEKPEVPLTPLVPVEPVVPGETPVVPLTPLEPADPVVPDNVQDAPAPSTPASAKATAAPSASESPKVAAQASDTERLANTGLNAKNTAILGVSALLLLALGGLAVVTVRRRH</sequence>